<dbReference type="PANTHER" id="PTHR44420">
    <property type="entry name" value="GLUTATHIONE S-TRANSFERASE DHAR2-RELATED"/>
    <property type="match status" value="1"/>
</dbReference>
<keyword evidence="10" id="KW-1185">Reference proteome</keyword>
<evidence type="ECO:0000256" key="1">
    <source>
        <dbReference type="ARBA" id="ARBA00022575"/>
    </source>
</evidence>
<dbReference type="GO" id="GO:0004364">
    <property type="term" value="F:glutathione transferase activity"/>
    <property type="evidence" value="ECO:0007669"/>
    <property type="project" value="UniProtKB-EC"/>
</dbReference>
<organism evidence="9 10">
    <name type="scientific">Artemisia annua</name>
    <name type="common">Sweet wormwood</name>
    <dbReference type="NCBI Taxonomy" id="35608"/>
    <lineage>
        <taxon>Eukaryota</taxon>
        <taxon>Viridiplantae</taxon>
        <taxon>Streptophyta</taxon>
        <taxon>Embryophyta</taxon>
        <taxon>Tracheophyta</taxon>
        <taxon>Spermatophyta</taxon>
        <taxon>Magnoliopsida</taxon>
        <taxon>eudicotyledons</taxon>
        <taxon>Gunneridae</taxon>
        <taxon>Pentapetalae</taxon>
        <taxon>asterids</taxon>
        <taxon>campanulids</taxon>
        <taxon>Asterales</taxon>
        <taxon>Asteraceae</taxon>
        <taxon>Asteroideae</taxon>
        <taxon>Anthemideae</taxon>
        <taxon>Artemisiinae</taxon>
        <taxon>Artemisia</taxon>
    </lineage>
</organism>
<dbReference type="SUPFAM" id="SSF52833">
    <property type="entry name" value="Thioredoxin-like"/>
    <property type="match status" value="1"/>
</dbReference>
<dbReference type="FunFam" id="1.20.1050.10:FF:000029">
    <property type="entry name" value="Glutathione S-transferase DHAR3, chloroplastic"/>
    <property type="match status" value="1"/>
</dbReference>
<dbReference type="InterPro" id="IPR036282">
    <property type="entry name" value="Glutathione-S-Trfase_C_sf"/>
</dbReference>
<dbReference type="CDD" id="cd00570">
    <property type="entry name" value="GST_N_family"/>
    <property type="match status" value="1"/>
</dbReference>
<evidence type="ECO:0000256" key="4">
    <source>
        <dbReference type="ARBA" id="ARBA00024194"/>
    </source>
</evidence>
<dbReference type="AlphaFoldDB" id="A0A2U1QCT5"/>
<dbReference type="Gene3D" id="3.40.50.410">
    <property type="entry name" value="von Willebrand factor, type A domain"/>
    <property type="match status" value="1"/>
</dbReference>
<evidence type="ECO:0000313" key="9">
    <source>
        <dbReference type="EMBL" id="PWA95816.1"/>
    </source>
</evidence>
<comment type="caution">
    <text evidence="9">The sequence shown here is derived from an EMBL/GenBank/DDBJ whole genome shotgun (WGS) entry which is preliminary data.</text>
</comment>
<keyword evidence="2" id="KW-0808">Transferase</keyword>
<evidence type="ECO:0000259" key="8">
    <source>
        <dbReference type="Pfam" id="PF13409"/>
    </source>
</evidence>
<gene>
    <name evidence="9" type="ORF">CTI12_AA046590</name>
</gene>
<sequence>MIGGHLRLVDAAANAYTVWMDGLRPTRIVFFAGGRLYLPLHRGRILATQLKDLNVACDVISFGDPYLDKKEFFDTFADHHGNCNVCYVPPESSVCEALSRSQIIIPRVGGGSSLPPSPSLSVQHDKTKKIDIYVKAPADSADDKTDCIFCQRVLLTLQEKDVPYKTTFIDLDSKTGWFDETRTLPLISFDNVTWFSNSNVIVDLIEKKYPEPRLVTPPHLAYLGLKILPKLAEFLKSKNETDENDASKQALLDELKELEVHLSENGPYVSGEKITAVDLSLATKLYHLEHACWRYKKWAVPDDLTAVQQYKKLLFDRDSFENTKPRPQNVNEGWRQRLSLK</sequence>
<dbReference type="Proteomes" id="UP000245207">
    <property type="component" value="Unassembled WGS sequence"/>
</dbReference>
<dbReference type="Gene3D" id="1.20.1050.10">
    <property type="match status" value="1"/>
</dbReference>
<dbReference type="InterPro" id="IPR004045">
    <property type="entry name" value="Glutathione_S-Trfase_N"/>
</dbReference>
<comment type="catalytic activity">
    <reaction evidence="5">
        <text>RX + glutathione = an S-substituted glutathione + a halide anion + H(+)</text>
        <dbReference type="Rhea" id="RHEA:16437"/>
        <dbReference type="ChEBI" id="CHEBI:15378"/>
        <dbReference type="ChEBI" id="CHEBI:16042"/>
        <dbReference type="ChEBI" id="CHEBI:17792"/>
        <dbReference type="ChEBI" id="CHEBI:57925"/>
        <dbReference type="ChEBI" id="CHEBI:90779"/>
        <dbReference type="EC" id="2.5.1.18"/>
    </reaction>
</comment>
<dbReference type="Pfam" id="PF13409">
    <property type="entry name" value="GST_N_2"/>
    <property type="match status" value="1"/>
</dbReference>
<comment type="similarity">
    <text evidence="4">Belongs to the GST superfamily. DHAR family.</text>
</comment>
<accession>A0A2U1QCT5</accession>
<dbReference type="GO" id="GO:0033355">
    <property type="term" value="P:ascorbate glutathione cycle"/>
    <property type="evidence" value="ECO:0007669"/>
    <property type="project" value="InterPro"/>
</dbReference>
<dbReference type="InterPro" id="IPR036465">
    <property type="entry name" value="vWFA_dom_sf"/>
</dbReference>
<dbReference type="SUPFAM" id="SSF47616">
    <property type="entry name" value="GST C-terminal domain-like"/>
    <property type="match status" value="1"/>
</dbReference>
<name>A0A2U1QCT5_ARTAN</name>
<dbReference type="EMBL" id="PKPP01000217">
    <property type="protein sequence ID" value="PWA95816.1"/>
    <property type="molecule type" value="Genomic_DNA"/>
</dbReference>
<dbReference type="OrthoDB" id="1935530at2759"/>
<evidence type="ECO:0000256" key="6">
    <source>
        <dbReference type="ARBA" id="ARBA00049544"/>
    </source>
</evidence>
<dbReference type="STRING" id="35608.A0A2U1QCT5"/>
<comment type="catalytic activity">
    <reaction evidence="6">
        <text>L-dehydroascorbate + 2 glutathione = glutathione disulfide + L-ascorbate</text>
        <dbReference type="Rhea" id="RHEA:24424"/>
        <dbReference type="ChEBI" id="CHEBI:38290"/>
        <dbReference type="ChEBI" id="CHEBI:57925"/>
        <dbReference type="ChEBI" id="CHEBI:58297"/>
        <dbReference type="ChEBI" id="CHEBI:58539"/>
        <dbReference type="EC" id="1.8.5.1"/>
    </reaction>
</comment>
<proteinExistence type="inferred from homology"/>
<dbReference type="PANTHER" id="PTHR44420:SF2">
    <property type="entry name" value="GLUTATHIONE S-TRANSFERASE DHAR2-RELATED"/>
    <property type="match status" value="1"/>
</dbReference>
<evidence type="ECO:0000256" key="2">
    <source>
        <dbReference type="ARBA" id="ARBA00022679"/>
    </source>
</evidence>
<protein>
    <submittedName>
        <fullName evidence="9">Dehydroascorbate reductase 2</fullName>
    </submittedName>
</protein>
<dbReference type="Pfam" id="PF13410">
    <property type="entry name" value="GST_C_2"/>
    <property type="match status" value="1"/>
</dbReference>
<dbReference type="InterPro" id="IPR036249">
    <property type="entry name" value="Thioredoxin-like_sf"/>
</dbReference>
<dbReference type="Gene3D" id="3.40.30.10">
    <property type="entry name" value="Glutaredoxin"/>
    <property type="match status" value="1"/>
</dbReference>
<dbReference type="InterPro" id="IPR044627">
    <property type="entry name" value="DHAR1/2/3/4"/>
</dbReference>
<evidence type="ECO:0000256" key="5">
    <source>
        <dbReference type="ARBA" id="ARBA00047960"/>
    </source>
</evidence>
<evidence type="ECO:0000256" key="3">
    <source>
        <dbReference type="ARBA" id="ARBA00023002"/>
    </source>
</evidence>
<evidence type="ECO:0000256" key="7">
    <source>
        <dbReference type="SAM" id="MobiDB-lite"/>
    </source>
</evidence>
<feature type="region of interest" description="Disordered" evidence="7">
    <location>
        <begin position="322"/>
        <end position="341"/>
    </location>
</feature>
<feature type="domain" description="GST N-terminal" evidence="8">
    <location>
        <begin position="147"/>
        <end position="207"/>
    </location>
</feature>
<dbReference type="GO" id="GO:0045174">
    <property type="term" value="F:glutathione dehydrogenase (ascorbate) activity"/>
    <property type="evidence" value="ECO:0007669"/>
    <property type="project" value="UniProtKB-EC"/>
</dbReference>
<evidence type="ECO:0000313" key="10">
    <source>
        <dbReference type="Proteomes" id="UP000245207"/>
    </source>
</evidence>
<keyword evidence="1" id="KW-0216">Detoxification</keyword>
<reference evidence="9 10" key="1">
    <citation type="journal article" date="2018" name="Mol. Plant">
        <title>The genome of Artemisia annua provides insight into the evolution of Asteraceae family and artemisinin biosynthesis.</title>
        <authorList>
            <person name="Shen Q."/>
            <person name="Zhang L."/>
            <person name="Liao Z."/>
            <person name="Wang S."/>
            <person name="Yan T."/>
            <person name="Shi P."/>
            <person name="Liu M."/>
            <person name="Fu X."/>
            <person name="Pan Q."/>
            <person name="Wang Y."/>
            <person name="Lv Z."/>
            <person name="Lu X."/>
            <person name="Zhang F."/>
            <person name="Jiang W."/>
            <person name="Ma Y."/>
            <person name="Chen M."/>
            <person name="Hao X."/>
            <person name="Li L."/>
            <person name="Tang Y."/>
            <person name="Lv G."/>
            <person name="Zhou Y."/>
            <person name="Sun X."/>
            <person name="Brodelius P.E."/>
            <person name="Rose J.K.C."/>
            <person name="Tang K."/>
        </authorList>
    </citation>
    <scope>NUCLEOTIDE SEQUENCE [LARGE SCALE GENOMIC DNA]</scope>
    <source>
        <strain evidence="10">cv. Huhao1</strain>
        <tissue evidence="9">Leaf</tissue>
    </source>
</reference>
<keyword evidence="3" id="KW-0560">Oxidoreductase</keyword>